<reference evidence="3" key="1">
    <citation type="journal article" date="2016" name="Sci. Rep.">
        <title>Molecular characterization of firefly nuptial gifts: a multi-omics approach sheds light on postcopulatory sexual selection.</title>
        <authorList>
            <person name="Al-Wathiqui N."/>
            <person name="Fallon T.R."/>
            <person name="South A."/>
            <person name="Weng J.K."/>
            <person name="Lewis S.M."/>
        </authorList>
    </citation>
    <scope>NUCLEOTIDE SEQUENCE</scope>
</reference>
<dbReference type="OrthoDB" id="4238at2759"/>
<evidence type="ECO:0000259" key="1">
    <source>
        <dbReference type="Pfam" id="PF14687"/>
    </source>
</evidence>
<dbReference type="EMBL" id="GEZM01091073">
    <property type="protein sequence ID" value="JAV57119.1"/>
    <property type="molecule type" value="Transcribed_RNA"/>
</dbReference>
<dbReference type="Pfam" id="PF14687">
    <property type="entry name" value="DUF4460"/>
    <property type="match status" value="1"/>
</dbReference>
<evidence type="ECO:0000313" key="4">
    <source>
        <dbReference type="EMBL" id="KAB0797194.1"/>
    </source>
</evidence>
<gene>
    <name evidence="4" type="ORF">PPYR_08188</name>
</gene>
<name>A0A1Y1K6N3_PHOPY</name>
<evidence type="ECO:0000313" key="3">
    <source>
        <dbReference type="EMBL" id="JAV57119.1"/>
    </source>
</evidence>
<dbReference type="PANTHER" id="PTHR31596">
    <property type="entry name" value="T-CELL ACTIVATION INHIBITOR, MITOCHONDRIAL"/>
    <property type="match status" value="1"/>
</dbReference>
<protein>
    <recommendedName>
        <fullName evidence="6">T-cell activation inhibitor, mitochondrial</fullName>
    </recommendedName>
</protein>
<dbReference type="GO" id="GO:0005739">
    <property type="term" value="C:mitochondrion"/>
    <property type="evidence" value="ECO:0007669"/>
    <property type="project" value="TreeGrafter"/>
</dbReference>
<keyword evidence="5" id="KW-1185">Reference proteome</keyword>
<evidence type="ECO:0008006" key="6">
    <source>
        <dbReference type="Google" id="ProtNLM"/>
    </source>
</evidence>
<organism evidence="3">
    <name type="scientific">Photinus pyralis</name>
    <name type="common">Common eastern firefly</name>
    <name type="synonym">Lampyris pyralis</name>
    <dbReference type="NCBI Taxonomy" id="7054"/>
    <lineage>
        <taxon>Eukaryota</taxon>
        <taxon>Metazoa</taxon>
        <taxon>Ecdysozoa</taxon>
        <taxon>Arthropoda</taxon>
        <taxon>Hexapoda</taxon>
        <taxon>Insecta</taxon>
        <taxon>Pterygota</taxon>
        <taxon>Neoptera</taxon>
        <taxon>Endopterygota</taxon>
        <taxon>Coleoptera</taxon>
        <taxon>Polyphaga</taxon>
        <taxon>Elateriformia</taxon>
        <taxon>Elateroidea</taxon>
        <taxon>Lampyridae</taxon>
        <taxon>Lampyrinae</taxon>
        <taxon>Photinus</taxon>
    </lineage>
</organism>
<dbReference type="PANTHER" id="PTHR31596:SF1">
    <property type="entry name" value="T-CELL ACTIVATION INHIBITOR, MITOCHONDRIAL"/>
    <property type="match status" value="1"/>
</dbReference>
<dbReference type="InterPro" id="IPR027989">
    <property type="entry name" value="DUF4461"/>
</dbReference>
<proteinExistence type="predicted"/>
<dbReference type="Proteomes" id="UP000327044">
    <property type="component" value="Unassembled WGS sequence"/>
</dbReference>
<feature type="domain" description="DUF4461" evidence="2">
    <location>
        <begin position="176"/>
        <end position="481"/>
    </location>
</feature>
<evidence type="ECO:0000313" key="5">
    <source>
        <dbReference type="Proteomes" id="UP000327044"/>
    </source>
</evidence>
<feature type="domain" description="DUF4460" evidence="1">
    <location>
        <begin position="26"/>
        <end position="121"/>
    </location>
</feature>
<dbReference type="Pfam" id="PF14688">
    <property type="entry name" value="DUF4461"/>
    <property type="match status" value="1"/>
</dbReference>
<reference evidence="4 5" key="2">
    <citation type="journal article" date="2018" name="Elife">
        <title>Firefly genomes illuminate parallel origins of bioluminescence in beetles.</title>
        <authorList>
            <person name="Fallon T.R."/>
            <person name="Lower S.E."/>
            <person name="Chang C.H."/>
            <person name="Bessho-Uehara M."/>
            <person name="Martin G.J."/>
            <person name="Bewick A.J."/>
            <person name="Behringer M."/>
            <person name="Debat H.J."/>
            <person name="Wong I."/>
            <person name="Day J.C."/>
            <person name="Suvorov A."/>
            <person name="Silva C.J."/>
            <person name="Stanger-Hall K.F."/>
            <person name="Hall D.W."/>
            <person name="Schmitz R.J."/>
            <person name="Nelson D.R."/>
            <person name="Lewis S.M."/>
            <person name="Shigenobu S."/>
            <person name="Bybee S.M."/>
            <person name="Larracuente A.M."/>
            <person name="Oba Y."/>
            <person name="Weng J.K."/>
        </authorList>
    </citation>
    <scope>NUCLEOTIDE SEQUENCE [LARGE SCALE GENOMIC DNA]</scope>
    <source>
        <strain evidence="4">1611_PpyrPB1</strain>
        <tissue evidence="4">Whole body</tissue>
    </source>
</reference>
<dbReference type="InterPro" id="IPR027986">
    <property type="entry name" value="TCAIM"/>
</dbReference>
<dbReference type="AlphaFoldDB" id="A0A1Y1K6N3"/>
<reference evidence="4" key="3">
    <citation type="submission" date="2019-08" db="EMBL/GenBank/DDBJ databases">
        <authorList>
            <consortium name="Photinus pyralis genome working group"/>
            <person name="Fallon T.R."/>
            <person name="Sander Lower S.E."/>
            <person name="Weng J.-K."/>
        </authorList>
    </citation>
    <scope>NUCLEOTIDE SEQUENCE</scope>
    <source>
        <strain evidence="4">1611_PpyrPB1</strain>
        <tissue evidence="4">Whole body</tissue>
    </source>
</reference>
<accession>A0A1Y1K6N3</accession>
<dbReference type="InParanoid" id="A0A1Y1K6N3"/>
<evidence type="ECO:0000259" key="2">
    <source>
        <dbReference type="Pfam" id="PF14688"/>
    </source>
</evidence>
<dbReference type="FunCoup" id="A0A1Y1K6N3">
    <property type="interactions" value="761"/>
</dbReference>
<dbReference type="EMBL" id="VVIM01000006">
    <property type="protein sequence ID" value="KAB0797194.1"/>
    <property type="molecule type" value="Genomic_DNA"/>
</dbReference>
<sequence length="483" mass="56153">MFSNALKCIGNQKYSCVISKDIFTRYLTTTEVAAALRPFYFSVHPDLFGQHPSQRSTNENSLKQLSSYIATVQSRKRTAPCNLEFYLRDKKNESSTFRLVKIHLNMNDIRTVVLTVLKCCALSTEYVDKIPKPVQHMKAYRVMTDDIDFNDLENDPSFSMSAFNSKIKEAKDEFRLKVWIKRNYELARKLTAAHQPLREEMIKLKKSFLDRLGVLDIYWDCGWNERHFMGCLQSLKAMTEQYPNEMAILRGRTLVFAPFTGVSLDGHIMLYNGEVRHNWLDSIKKIKTYDETLQRIPAFEKAVSQVLLNIQVVRRKFMPKIEAANYERNLQQLTTNINNYLSRKSYPPEWPPTLKDYEIVVENEAGPLMVSPTGQFITPCTCPGVLLVKFITENLTEAAIRIDNYKRDKYVERSLHQQCIDELHLPVLHKDDNVTPDLMIHCCNQLLRCKDDLEYLKGLHLNITTYYSVLTDGTVCIPWNWTL</sequence>
<dbReference type="InterPro" id="IPR028031">
    <property type="entry name" value="DUF4460"/>
</dbReference>